<keyword evidence="10 16" id="KW-0012">Acyltransferase</keyword>
<dbReference type="InterPro" id="IPR023213">
    <property type="entry name" value="CAT-like_dom_sf"/>
</dbReference>
<dbReference type="PANTHER" id="PTHR22589">
    <property type="entry name" value="CARNITINE O-ACYLTRANSFERASE"/>
    <property type="match status" value="1"/>
</dbReference>
<evidence type="ECO:0000256" key="12">
    <source>
        <dbReference type="ARBA" id="ARBA00052326"/>
    </source>
</evidence>
<comment type="catalytic activity">
    <reaction evidence="12">
        <text>octanoyl-CoA + (R)-carnitine = O-octanoyl-(R)-carnitine + CoA</text>
        <dbReference type="Rhea" id="RHEA:17177"/>
        <dbReference type="ChEBI" id="CHEBI:16347"/>
        <dbReference type="ChEBI" id="CHEBI:18102"/>
        <dbReference type="ChEBI" id="CHEBI:57287"/>
        <dbReference type="ChEBI" id="CHEBI:57386"/>
        <dbReference type="EC" id="2.3.1.137"/>
    </reaction>
</comment>
<evidence type="ECO:0000256" key="8">
    <source>
        <dbReference type="ARBA" id="ARBA00023098"/>
    </source>
</evidence>
<keyword evidence="19" id="KW-1185">Reference proteome</keyword>
<dbReference type="Proteomes" id="UP000828390">
    <property type="component" value="Unassembled WGS sequence"/>
</dbReference>
<comment type="pathway">
    <text evidence="2">Lipid metabolism; fatty acid beta-oxidation.</text>
</comment>
<feature type="domain" description="Choline/carnitine acyltransferase" evidence="17">
    <location>
        <begin position="27"/>
        <end position="599"/>
    </location>
</feature>
<comment type="similarity">
    <text evidence="3 16">Belongs to the carnitine/choline acetyltransferase family.</text>
</comment>
<dbReference type="EC" id="2.3.1.137" evidence="13"/>
<evidence type="ECO:0000256" key="16">
    <source>
        <dbReference type="RuleBase" id="RU003801"/>
    </source>
</evidence>
<dbReference type="SUPFAM" id="SSF52777">
    <property type="entry name" value="CoA-dependent acyltransferases"/>
    <property type="match status" value="2"/>
</dbReference>
<dbReference type="FunFam" id="3.30.559.70:FF:000006">
    <property type="entry name" value="Peroxisomal carnitine O-octanoyltransferase"/>
    <property type="match status" value="1"/>
</dbReference>
<keyword evidence="9" id="KW-0576">Peroxisome</keyword>
<accession>A0A9D4C2S1</accession>
<protein>
    <recommendedName>
        <fullName evidence="14">Peroxisomal carnitine O-octanoyltransferase</fullName>
        <ecNumber evidence="13">2.3.1.137</ecNumber>
    </recommendedName>
</protein>
<proteinExistence type="inferred from homology"/>
<dbReference type="Gene3D" id="1.10.275.20">
    <property type="entry name" value="Choline/Carnitine o-acyltransferase"/>
    <property type="match status" value="1"/>
</dbReference>
<dbReference type="GO" id="GO:0005777">
    <property type="term" value="C:peroxisome"/>
    <property type="evidence" value="ECO:0007669"/>
    <property type="project" value="UniProtKB-SubCell"/>
</dbReference>
<evidence type="ECO:0000256" key="15">
    <source>
        <dbReference type="PIRSR" id="PIRSR600542-1"/>
    </source>
</evidence>
<evidence type="ECO:0000313" key="18">
    <source>
        <dbReference type="EMBL" id="KAH3716077.1"/>
    </source>
</evidence>
<comment type="subcellular location">
    <subcellularLocation>
        <location evidence="1">Peroxisome</location>
    </subcellularLocation>
</comment>
<evidence type="ECO:0000256" key="11">
    <source>
        <dbReference type="ARBA" id="ARBA00048999"/>
    </source>
</evidence>
<comment type="catalytic activity">
    <reaction evidence="11">
        <text>4,8-dimethylnonanoyl-CoA + (R)-carnitine = O-4,8-dimethylnonanoyl-(R)-carnitine + CoA</text>
        <dbReference type="Rhea" id="RHEA:44860"/>
        <dbReference type="ChEBI" id="CHEBI:16347"/>
        <dbReference type="ChEBI" id="CHEBI:57287"/>
        <dbReference type="ChEBI" id="CHEBI:77061"/>
        <dbReference type="ChEBI" id="CHEBI:84654"/>
    </reaction>
</comment>
<dbReference type="InterPro" id="IPR000542">
    <property type="entry name" value="Carn_acyl_trans"/>
</dbReference>
<organism evidence="18 19">
    <name type="scientific">Dreissena polymorpha</name>
    <name type="common">Zebra mussel</name>
    <name type="synonym">Mytilus polymorpha</name>
    <dbReference type="NCBI Taxonomy" id="45954"/>
    <lineage>
        <taxon>Eukaryota</taxon>
        <taxon>Metazoa</taxon>
        <taxon>Spiralia</taxon>
        <taxon>Lophotrochozoa</taxon>
        <taxon>Mollusca</taxon>
        <taxon>Bivalvia</taxon>
        <taxon>Autobranchia</taxon>
        <taxon>Heteroconchia</taxon>
        <taxon>Euheterodonta</taxon>
        <taxon>Imparidentia</taxon>
        <taxon>Neoheterodontei</taxon>
        <taxon>Myida</taxon>
        <taxon>Dreissenoidea</taxon>
        <taxon>Dreissenidae</taxon>
        <taxon>Dreissena</taxon>
    </lineage>
</organism>
<evidence type="ECO:0000256" key="4">
    <source>
        <dbReference type="ARBA" id="ARBA00022448"/>
    </source>
</evidence>
<gene>
    <name evidence="18" type="ORF">DPMN_058793</name>
</gene>
<evidence type="ECO:0000256" key="9">
    <source>
        <dbReference type="ARBA" id="ARBA00023140"/>
    </source>
</evidence>
<dbReference type="AlphaFoldDB" id="A0A9D4C2S1"/>
<evidence type="ECO:0000256" key="7">
    <source>
        <dbReference type="ARBA" id="ARBA00022990"/>
    </source>
</evidence>
<feature type="active site" description="Proton acceptor" evidence="15">
    <location>
        <position position="329"/>
    </location>
</feature>
<reference evidence="18" key="2">
    <citation type="submission" date="2020-11" db="EMBL/GenBank/DDBJ databases">
        <authorList>
            <person name="McCartney M.A."/>
            <person name="Auch B."/>
            <person name="Kono T."/>
            <person name="Mallez S."/>
            <person name="Becker A."/>
            <person name="Gohl D.M."/>
            <person name="Silverstein K.A.T."/>
            <person name="Koren S."/>
            <person name="Bechman K.B."/>
            <person name="Herman A."/>
            <person name="Abrahante J.E."/>
            <person name="Garbe J."/>
        </authorList>
    </citation>
    <scope>NUCLEOTIDE SEQUENCE</scope>
    <source>
        <strain evidence="18">Duluth1</strain>
        <tissue evidence="18">Whole animal</tissue>
    </source>
</reference>
<dbReference type="GO" id="GO:0006631">
    <property type="term" value="P:fatty acid metabolic process"/>
    <property type="evidence" value="ECO:0007669"/>
    <property type="project" value="UniProtKB-KW"/>
</dbReference>
<reference evidence="18" key="1">
    <citation type="journal article" date="2019" name="bioRxiv">
        <title>The Genome of the Zebra Mussel, Dreissena polymorpha: A Resource for Invasive Species Research.</title>
        <authorList>
            <person name="McCartney M.A."/>
            <person name="Auch B."/>
            <person name="Kono T."/>
            <person name="Mallez S."/>
            <person name="Zhang Y."/>
            <person name="Obille A."/>
            <person name="Becker A."/>
            <person name="Abrahante J.E."/>
            <person name="Garbe J."/>
            <person name="Badalamenti J.P."/>
            <person name="Herman A."/>
            <person name="Mangelson H."/>
            <person name="Liachko I."/>
            <person name="Sullivan S."/>
            <person name="Sone E.D."/>
            <person name="Koren S."/>
            <person name="Silverstein K.A.T."/>
            <person name="Beckman K.B."/>
            <person name="Gohl D.M."/>
        </authorList>
    </citation>
    <scope>NUCLEOTIDE SEQUENCE</scope>
    <source>
        <strain evidence="18">Duluth1</strain>
        <tissue evidence="18">Whole animal</tissue>
    </source>
</reference>
<keyword evidence="5 16" id="KW-0808">Transferase</keyword>
<comment type="caution">
    <text evidence="18">The sequence shown here is derived from an EMBL/GenBank/DDBJ whole genome shotgun (WGS) entry which is preliminary data.</text>
</comment>
<dbReference type="InterPro" id="IPR039551">
    <property type="entry name" value="Cho/carn_acyl_trans"/>
</dbReference>
<evidence type="ECO:0000256" key="6">
    <source>
        <dbReference type="ARBA" id="ARBA00022832"/>
    </source>
</evidence>
<evidence type="ECO:0000313" key="19">
    <source>
        <dbReference type="Proteomes" id="UP000828390"/>
    </source>
</evidence>
<keyword evidence="6" id="KW-0276">Fatty acid metabolism</keyword>
<evidence type="ECO:0000256" key="3">
    <source>
        <dbReference type="ARBA" id="ARBA00005232"/>
    </source>
</evidence>
<name>A0A9D4C2S1_DREPO</name>
<dbReference type="GO" id="GO:0008458">
    <property type="term" value="F:carnitine O-octanoyltransferase activity"/>
    <property type="evidence" value="ECO:0007669"/>
    <property type="project" value="UniProtKB-EC"/>
</dbReference>
<dbReference type="OrthoDB" id="240216at2759"/>
<dbReference type="EMBL" id="JAIWYP010000013">
    <property type="protein sequence ID" value="KAH3716077.1"/>
    <property type="molecule type" value="Genomic_DNA"/>
</dbReference>
<dbReference type="PROSITE" id="PS00440">
    <property type="entry name" value="ACYLTRANSF_C_2"/>
    <property type="match status" value="1"/>
</dbReference>
<dbReference type="Gene3D" id="3.30.559.10">
    <property type="entry name" value="Chloramphenicol acetyltransferase-like domain"/>
    <property type="match status" value="1"/>
</dbReference>
<sequence length="618" mass="70101">MENLDVDALFTSDSEKTFQYDSSLPSLPVPSLQHTLDRYLDSVRPHVTDAEFRQTEFLVQQFASGVGKDLHKQLVERANKHRNWLEQWWFDYAYLDFRLPIDPYINFAGPGPYMHHFLPPRPGTQVERAALLTHFCLRFWSHLRKERVKADKDSRGQHLTMDQFRRLFSTCRIPAVQRDHLATYFKTESEGKAPTNIVVLCGGRIFNMTVIDDSGEPLTALELQAQFQRVRDHCDREPEGPGIGALTGDNRTSWAQIRSRLQALHPDNYHNLDAIQRSIMCVVLDDSSPKDETEMCQIALAGDSRNRWFDKSLTMIYYKNGLAASNCDHTPMDAMVLVVCVYYCHLQVTKCKGNWQGSQEVRSLDPPRELVFIIDDVITSGISNAIQVYSMIANNLQCCCMTFTLYGKKFLRSLKLHPDTHVQIALQYAYIKRHGRPAPTYQTATTRKFYNARTETHRSCTLESVQFARAMLDKSVGVETKAALYRQAAARHNQLMAEATENQGCDRHMFGMQILAMEQGLPMPLVYTDPSYTKSGGGGNFVLSTSFVGYTPVYGGVVPMVEHGYGSFYIIEPTLITTFVSAWKSCSETDAVEFNRTVHECLVEMGEVLKASAGVARL</sequence>
<evidence type="ECO:0000256" key="5">
    <source>
        <dbReference type="ARBA" id="ARBA00022679"/>
    </source>
</evidence>
<keyword evidence="7" id="KW-0007">Acetylation</keyword>
<dbReference type="InterPro" id="IPR042572">
    <property type="entry name" value="Carn_acyl_trans_N"/>
</dbReference>
<dbReference type="Pfam" id="PF00755">
    <property type="entry name" value="Carn_acyltransf"/>
    <property type="match status" value="1"/>
</dbReference>
<dbReference type="Gene3D" id="3.30.559.70">
    <property type="entry name" value="Choline/Carnitine o-acyltransferase, domain 2"/>
    <property type="match status" value="1"/>
</dbReference>
<evidence type="ECO:0000256" key="2">
    <source>
        <dbReference type="ARBA" id="ARBA00005005"/>
    </source>
</evidence>
<evidence type="ECO:0000256" key="14">
    <source>
        <dbReference type="ARBA" id="ARBA00067184"/>
    </source>
</evidence>
<dbReference type="PANTHER" id="PTHR22589:SF67">
    <property type="entry name" value="PEROXISOMAL CARNITINE O-OCTANOYLTRANSFERASE"/>
    <property type="match status" value="1"/>
</dbReference>
<keyword evidence="8" id="KW-0443">Lipid metabolism</keyword>
<dbReference type="InterPro" id="IPR042231">
    <property type="entry name" value="Cho/carn_acyl_trans_2"/>
</dbReference>
<evidence type="ECO:0000256" key="13">
    <source>
        <dbReference type="ARBA" id="ARBA00066418"/>
    </source>
</evidence>
<evidence type="ECO:0000256" key="1">
    <source>
        <dbReference type="ARBA" id="ARBA00004275"/>
    </source>
</evidence>
<keyword evidence="4" id="KW-0813">Transport</keyword>
<evidence type="ECO:0000259" key="17">
    <source>
        <dbReference type="Pfam" id="PF00755"/>
    </source>
</evidence>
<evidence type="ECO:0000256" key="10">
    <source>
        <dbReference type="ARBA" id="ARBA00023315"/>
    </source>
</evidence>